<dbReference type="PROSITE" id="PS50157">
    <property type="entry name" value="ZINC_FINGER_C2H2_2"/>
    <property type="match status" value="2"/>
</dbReference>
<dbReference type="AlphaFoldDB" id="A0A9W8NFR3"/>
<keyword evidence="4 7" id="KW-0863">Zinc-finger</keyword>
<proteinExistence type="predicted"/>
<feature type="compositionally biased region" description="Polar residues" evidence="8">
    <location>
        <begin position="29"/>
        <end position="40"/>
    </location>
</feature>
<protein>
    <recommendedName>
        <fullName evidence="9">C2H2-type domain-containing protein</fullName>
    </recommendedName>
</protein>
<keyword evidence="11" id="KW-1185">Reference proteome</keyword>
<accession>A0A9W8NFR3</accession>
<comment type="subcellular location">
    <subcellularLocation>
        <location evidence="1">Nucleus</location>
    </subcellularLocation>
</comment>
<dbReference type="InterPro" id="IPR036236">
    <property type="entry name" value="Znf_C2H2_sf"/>
</dbReference>
<feature type="region of interest" description="Disordered" evidence="8">
    <location>
        <begin position="390"/>
        <end position="431"/>
    </location>
</feature>
<keyword evidence="5" id="KW-0862">Zinc</keyword>
<dbReference type="GO" id="GO:0005634">
    <property type="term" value="C:nucleus"/>
    <property type="evidence" value="ECO:0007669"/>
    <property type="project" value="UniProtKB-SubCell"/>
</dbReference>
<dbReference type="GO" id="GO:0008270">
    <property type="term" value="F:zinc ion binding"/>
    <property type="evidence" value="ECO:0007669"/>
    <property type="project" value="UniProtKB-KW"/>
</dbReference>
<dbReference type="EMBL" id="JANPWZ010000600">
    <property type="protein sequence ID" value="KAJ3574603.1"/>
    <property type="molecule type" value="Genomic_DNA"/>
</dbReference>
<feature type="compositionally biased region" description="Low complexity" evidence="8">
    <location>
        <begin position="243"/>
        <end position="255"/>
    </location>
</feature>
<dbReference type="PROSITE" id="PS00028">
    <property type="entry name" value="ZINC_FINGER_C2H2_1"/>
    <property type="match status" value="1"/>
</dbReference>
<gene>
    <name evidence="10" type="ORF">NPX13_g4309</name>
</gene>
<feature type="compositionally biased region" description="Polar residues" evidence="8">
    <location>
        <begin position="163"/>
        <end position="173"/>
    </location>
</feature>
<feature type="compositionally biased region" description="Polar residues" evidence="8">
    <location>
        <begin position="1"/>
        <end position="10"/>
    </location>
</feature>
<feature type="compositionally biased region" description="Low complexity" evidence="8">
    <location>
        <begin position="219"/>
        <end position="234"/>
    </location>
</feature>
<keyword evidence="6" id="KW-0539">Nucleus</keyword>
<evidence type="ECO:0000256" key="8">
    <source>
        <dbReference type="SAM" id="MobiDB-lite"/>
    </source>
</evidence>
<feature type="compositionally biased region" description="Basic and acidic residues" evidence="8">
    <location>
        <begin position="400"/>
        <end position="416"/>
    </location>
</feature>
<dbReference type="Gene3D" id="3.30.160.60">
    <property type="entry name" value="Classic Zinc Finger"/>
    <property type="match status" value="2"/>
</dbReference>
<dbReference type="SUPFAM" id="SSF57667">
    <property type="entry name" value="beta-beta-alpha zinc fingers"/>
    <property type="match status" value="1"/>
</dbReference>
<dbReference type="GO" id="GO:0000981">
    <property type="term" value="F:DNA-binding transcription factor activity, RNA polymerase II-specific"/>
    <property type="evidence" value="ECO:0007669"/>
    <property type="project" value="TreeGrafter"/>
</dbReference>
<feature type="domain" description="C2H2-type" evidence="9">
    <location>
        <begin position="368"/>
        <end position="387"/>
    </location>
</feature>
<dbReference type="PANTHER" id="PTHR24408:SF58">
    <property type="entry name" value="TRANSCRIPTION FACTOR (TFIIIA), PUTATIVE (AFU_ORTHOLOGUE AFUA_1G05150)-RELATED"/>
    <property type="match status" value="1"/>
</dbReference>
<reference evidence="10" key="1">
    <citation type="submission" date="2022-07" db="EMBL/GenBank/DDBJ databases">
        <title>Genome Sequence of Xylaria arbuscula.</title>
        <authorList>
            <person name="Buettner E."/>
        </authorList>
    </citation>
    <scope>NUCLEOTIDE SEQUENCE</scope>
    <source>
        <strain evidence="10">VT107</strain>
    </source>
</reference>
<evidence type="ECO:0000256" key="3">
    <source>
        <dbReference type="ARBA" id="ARBA00022737"/>
    </source>
</evidence>
<dbReference type="VEuPathDB" id="FungiDB:F4678DRAFT_474189"/>
<dbReference type="SMART" id="SM00355">
    <property type="entry name" value="ZnF_C2H2"/>
    <property type="match status" value="2"/>
</dbReference>
<evidence type="ECO:0000256" key="2">
    <source>
        <dbReference type="ARBA" id="ARBA00022723"/>
    </source>
</evidence>
<dbReference type="PANTHER" id="PTHR24408">
    <property type="entry name" value="ZINC FINGER PROTEIN"/>
    <property type="match status" value="1"/>
</dbReference>
<dbReference type="InterPro" id="IPR013087">
    <property type="entry name" value="Znf_C2H2_type"/>
</dbReference>
<dbReference type="Pfam" id="PF00096">
    <property type="entry name" value="zf-C2H2"/>
    <property type="match status" value="2"/>
</dbReference>
<evidence type="ECO:0000259" key="9">
    <source>
        <dbReference type="PROSITE" id="PS50157"/>
    </source>
</evidence>
<feature type="region of interest" description="Disordered" evidence="8">
    <location>
        <begin position="1"/>
        <end position="70"/>
    </location>
</feature>
<dbReference type="GO" id="GO:0043565">
    <property type="term" value="F:sequence-specific DNA binding"/>
    <property type="evidence" value="ECO:0007669"/>
    <property type="project" value="TreeGrafter"/>
</dbReference>
<evidence type="ECO:0000256" key="4">
    <source>
        <dbReference type="ARBA" id="ARBA00022771"/>
    </source>
</evidence>
<evidence type="ECO:0000256" key="5">
    <source>
        <dbReference type="ARBA" id="ARBA00022833"/>
    </source>
</evidence>
<comment type="caution">
    <text evidence="10">The sequence shown here is derived from an EMBL/GenBank/DDBJ whole genome shotgun (WGS) entry which is preliminary data.</text>
</comment>
<dbReference type="FunFam" id="3.30.160.60:FF:001666">
    <property type="entry name" value="MDS1 and EVI1 complex locus"/>
    <property type="match status" value="1"/>
</dbReference>
<organism evidence="10 11">
    <name type="scientific">Xylaria arbuscula</name>
    <dbReference type="NCBI Taxonomy" id="114810"/>
    <lineage>
        <taxon>Eukaryota</taxon>
        <taxon>Fungi</taxon>
        <taxon>Dikarya</taxon>
        <taxon>Ascomycota</taxon>
        <taxon>Pezizomycotina</taxon>
        <taxon>Sordariomycetes</taxon>
        <taxon>Xylariomycetidae</taxon>
        <taxon>Xylariales</taxon>
        <taxon>Xylariaceae</taxon>
        <taxon>Xylaria</taxon>
    </lineage>
</organism>
<evidence type="ECO:0000256" key="6">
    <source>
        <dbReference type="ARBA" id="ARBA00023242"/>
    </source>
</evidence>
<feature type="domain" description="C2H2-type" evidence="9">
    <location>
        <begin position="340"/>
        <end position="367"/>
    </location>
</feature>
<dbReference type="FunFam" id="3.30.160.60:FF:001182">
    <property type="entry name" value="Zinc finger, C2H2 type"/>
    <property type="match status" value="1"/>
</dbReference>
<evidence type="ECO:0000313" key="11">
    <source>
        <dbReference type="Proteomes" id="UP001148614"/>
    </source>
</evidence>
<evidence type="ECO:0000256" key="7">
    <source>
        <dbReference type="PROSITE-ProRule" id="PRU00042"/>
    </source>
</evidence>
<feature type="region of interest" description="Disordered" evidence="8">
    <location>
        <begin position="120"/>
        <end position="271"/>
    </location>
</feature>
<name>A0A9W8NFR3_9PEZI</name>
<dbReference type="Proteomes" id="UP001148614">
    <property type="component" value="Unassembled WGS sequence"/>
</dbReference>
<keyword evidence="3" id="KW-0677">Repeat</keyword>
<evidence type="ECO:0000256" key="1">
    <source>
        <dbReference type="ARBA" id="ARBA00004123"/>
    </source>
</evidence>
<evidence type="ECO:0000313" key="10">
    <source>
        <dbReference type="EMBL" id="KAJ3574603.1"/>
    </source>
</evidence>
<feature type="compositionally biased region" description="Low complexity" evidence="8">
    <location>
        <begin position="174"/>
        <end position="212"/>
    </location>
</feature>
<keyword evidence="2" id="KW-0479">Metal-binding</keyword>
<sequence>MDSAASQSILSRRPAAGGLPQFHLPPPNTSLDPQIPSMATSHRFLHYPSPPLTSSPPESRPETPSPHVQHNLPQILSSKHLTSSPGYSSHPSWSMSNNSSYTYGSINSGAQSSVMSSNYNRHLYSPSAPGAPGAPGQPGYSSRSSQSPATTDGMAQAYDNHSFPLSITGGATTHSSFPPQPSHSQHLQHAILGSQASQPPTPAATAPSESYSRPPPTPSYYAAASSTPQQNTFPSFPPPHPSPTQLSPTTTGGPTRAIPALSSQHHGPMGSLPPYANRHYSYSAPVSSLGPMVLSNMGNPGGQMHLMGGTNPLNAYHHPGHTMPHHLYPGAPNSQQERPYKCDICPQSFNRNHDLKRHKRIHLAVKPYPCEYCEKAFSRKDALKRHRLVKGCGNNGKTSPKSEDRGSPEHDSKMDLDGPSGSSGPIKPEPV</sequence>